<evidence type="ECO:0000313" key="2">
    <source>
        <dbReference type="EMBL" id="OBX73742.1"/>
    </source>
</evidence>
<dbReference type="Pfam" id="PF03118">
    <property type="entry name" value="RNA_pol_A_CTD"/>
    <property type="match status" value="1"/>
</dbReference>
<dbReference type="GO" id="GO:0006351">
    <property type="term" value="P:DNA-templated transcription"/>
    <property type="evidence" value="ECO:0007669"/>
    <property type="project" value="InterPro"/>
</dbReference>
<sequence>MINDKDEVIFKHGYAIELISTENNAFLELTHVDNSICVLKDDEIVALKAIIKRYEKAKTFLLLEQPIEVLGLKTTTKNPLKASGILTVKDLVSIGEYNLKNMDLIGKASFDDIKKCLSKFYLEIDMRHLFNN</sequence>
<dbReference type="STRING" id="34059.A9308_00595"/>
<evidence type="ECO:0000259" key="1">
    <source>
        <dbReference type="Pfam" id="PF03118"/>
    </source>
</evidence>
<dbReference type="Gene3D" id="1.10.150.20">
    <property type="entry name" value="5' to 3' exonuclease, C-terminal subdomain"/>
    <property type="match status" value="1"/>
</dbReference>
<dbReference type="GO" id="GO:0003677">
    <property type="term" value="F:DNA binding"/>
    <property type="evidence" value="ECO:0007669"/>
    <property type="project" value="InterPro"/>
</dbReference>
<dbReference type="AlphaFoldDB" id="A0A1B8Q950"/>
<accession>A0A1B8Q950</accession>
<dbReference type="GO" id="GO:0003899">
    <property type="term" value="F:DNA-directed RNA polymerase activity"/>
    <property type="evidence" value="ECO:0007669"/>
    <property type="project" value="InterPro"/>
</dbReference>
<proteinExistence type="predicted"/>
<dbReference type="EMBL" id="LZMZ01000051">
    <property type="protein sequence ID" value="OBX73742.1"/>
    <property type="molecule type" value="Genomic_DNA"/>
</dbReference>
<dbReference type="SUPFAM" id="SSF47789">
    <property type="entry name" value="C-terminal domain of RNA polymerase alpha subunit"/>
    <property type="match status" value="1"/>
</dbReference>
<comment type="caution">
    <text evidence="2">The sequence shown here is derived from an EMBL/GenBank/DDBJ whole genome shotgun (WGS) entry which is preliminary data.</text>
</comment>
<dbReference type="InterPro" id="IPR011260">
    <property type="entry name" value="RNAP_asu_C"/>
</dbReference>
<evidence type="ECO:0000313" key="3">
    <source>
        <dbReference type="Proteomes" id="UP000092508"/>
    </source>
</evidence>
<dbReference type="RefSeq" id="WP_067238489.1">
    <property type="nucleotide sequence ID" value="NZ_LZMZ01000051.1"/>
</dbReference>
<gene>
    <name evidence="2" type="ORF">A9308_00595</name>
</gene>
<feature type="domain" description="RNA polymerase alpha subunit C-terminal" evidence="1">
    <location>
        <begin position="62"/>
        <end position="118"/>
    </location>
</feature>
<dbReference type="Proteomes" id="UP000092508">
    <property type="component" value="Unassembled WGS sequence"/>
</dbReference>
<protein>
    <recommendedName>
        <fullName evidence="1">RNA polymerase alpha subunit C-terminal domain-containing protein</fullName>
    </recommendedName>
</protein>
<name>A0A1B8Q950_9GAMM</name>
<reference evidence="2 3" key="1">
    <citation type="submission" date="2016-06" db="EMBL/GenBank/DDBJ databases">
        <title>Draft genome of Moraxella atlantae CCUG 66109.</title>
        <authorList>
            <person name="Salva-Serra F."/>
            <person name="Engstrom-Jakobsson H."/>
            <person name="Thorell K."/>
            <person name="Gonzales-Siles L."/>
            <person name="Karlsson R."/>
            <person name="Boulund F."/>
            <person name="Engstrand L."/>
            <person name="Kristiansson E."/>
            <person name="Moore E."/>
        </authorList>
    </citation>
    <scope>NUCLEOTIDE SEQUENCE [LARGE SCALE GENOMIC DNA]</scope>
    <source>
        <strain evidence="2 3">CCUG 66109</strain>
    </source>
</reference>
<organism evidence="2 3">
    <name type="scientific">Faucicola atlantae</name>
    <dbReference type="NCBI Taxonomy" id="34059"/>
    <lineage>
        <taxon>Bacteria</taxon>
        <taxon>Pseudomonadati</taxon>
        <taxon>Pseudomonadota</taxon>
        <taxon>Gammaproteobacteria</taxon>
        <taxon>Moraxellales</taxon>
        <taxon>Moraxellaceae</taxon>
        <taxon>Faucicola</taxon>
    </lineage>
</organism>